<name>A0A2P2R5A3_RHIMU</name>
<dbReference type="AlphaFoldDB" id="A0A2P2R5A3"/>
<proteinExistence type="predicted"/>
<dbReference type="EMBL" id="GGEC01093949">
    <property type="protein sequence ID" value="MBX74433.1"/>
    <property type="molecule type" value="Transcribed_RNA"/>
</dbReference>
<accession>A0A2P2R5A3</accession>
<organism evidence="2">
    <name type="scientific">Rhizophora mucronata</name>
    <name type="common">Asiatic mangrove</name>
    <dbReference type="NCBI Taxonomy" id="61149"/>
    <lineage>
        <taxon>Eukaryota</taxon>
        <taxon>Viridiplantae</taxon>
        <taxon>Streptophyta</taxon>
        <taxon>Embryophyta</taxon>
        <taxon>Tracheophyta</taxon>
        <taxon>Spermatophyta</taxon>
        <taxon>Magnoliopsida</taxon>
        <taxon>eudicotyledons</taxon>
        <taxon>Gunneridae</taxon>
        <taxon>Pentapetalae</taxon>
        <taxon>rosids</taxon>
        <taxon>fabids</taxon>
        <taxon>Malpighiales</taxon>
        <taxon>Rhizophoraceae</taxon>
        <taxon>Rhizophora</taxon>
    </lineage>
</organism>
<sequence>MNCSQLCKLLNLLLALLCIHIETKSVNNIVIVNIYILTKLF</sequence>
<reference evidence="2" key="1">
    <citation type="submission" date="2018-02" db="EMBL/GenBank/DDBJ databases">
        <title>Rhizophora mucronata_Transcriptome.</title>
        <authorList>
            <person name="Meera S.P."/>
            <person name="Sreeshan A."/>
            <person name="Augustine A."/>
        </authorList>
    </citation>
    <scope>NUCLEOTIDE SEQUENCE</scope>
    <source>
        <tissue evidence="2">Leaf</tissue>
    </source>
</reference>
<evidence type="ECO:0000313" key="2">
    <source>
        <dbReference type="EMBL" id="MBX74433.1"/>
    </source>
</evidence>
<evidence type="ECO:0000256" key="1">
    <source>
        <dbReference type="SAM" id="SignalP"/>
    </source>
</evidence>
<protein>
    <submittedName>
        <fullName evidence="2">Uncharacterized protein</fullName>
    </submittedName>
</protein>
<keyword evidence="1" id="KW-0732">Signal</keyword>
<feature type="chain" id="PRO_5015142875" evidence="1">
    <location>
        <begin position="26"/>
        <end position="41"/>
    </location>
</feature>
<feature type="signal peptide" evidence="1">
    <location>
        <begin position="1"/>
        <end position="25"/>
    </location>
</feature>